<dbReference type="EMBL" id="VLTJ01000031">
    <property type="protein sequence ID" value="TSH92029.1"/>
    <property type="molecule type" value="Genomic_DNA"/>
</dbReference>
<organism evidence="1 2">
    <name type="scientific">Verticiella sediminum</name>
    <dbReference type="NCBI Taxonomy" id="1247510"/>
    <lineage>
        <taxon>Bacteria</taxon>
        <taxon>Pseudomonadati</taxon>
        <taxon>Pseudomonadota</taxon>
        <taxon>Betaproteobacteria</taxon>
        <taxon>Burkholderiales</taxon>
        <taxon>Alcaligenaceae</taxon>
        <taxon>Verticiella</taxon>
    </lineage>
</organism>
<dbReference type="OrthoDB" id="8856297at2"/>
<dbReference type="PANTHER" id="PTHR40267:SF1">
    <property type="entry name" value="BLR3294 PROTEIN"/>
    <property type="match status" value="1"/>
</dbReference>
<evidence type="ECO:0000313" key="2">
    <source>
        <dbReference type="Proteomes" id="UP000318405"/>
    </source>
</evidence>
<dbReference type="InterPro" id="IPR011060">
    <property type="entry name" value="RibuloseP-bd_barrel"/>
</dbReference>
<name>A0A556AGM4_9BURK</name>
<dbReference type="PIRSF" id="PIRSF015736">
    <property type="entry name" value="MI"/>
    <property type="match status" value="1"/>
</dbReference>
<reference evidence="1 2" key="1">
    <citation type="submission" date="2019-07" db="EMBL/GenBank/DDBJ databases">
        <title>Qingshengfaniella alkalisoli gen. nov., sp. nov., isolated from saline soil.</title>
        <authorList>
            <person name="Xu L."/>
            <person name="Huang X.-X."/>
            <person name="Sun J.-Q."/>
        </authorList>
    </citation>
    <scope>NUCLEOTIDE SEQUENCE [LARGE SCALE GENOMIC DNA]</scope>
    <source>
        <strain evidence="1 2">DSM 27279</strain>
    </source>
</reference>
<gene>
    <name evidence="1" type="ORF">FOZ76_17490</name>
</gene>
<dbReference type="AlphaFoldDB" id="A0A556AGM4"/>
<comment type="caution">
    <text evidence="1">The sequence shown here is derived from an EMBL/GenBank/DDBJ whole genome shotgun (WGS) entry which is preliminary data.</text>
</comment>
<dbReference type="InterPro" id="IPR053714">
    <property type="entry name" value="Iso_Racemase_Enz_sf"/>
</dbReference>
<dbReference type="Gene3D" id="3.40.50.12500">
    <property type="match status" value="1"/>
</dbReference>
<accession>A0A556AGM4</accession>
<evidence type="ECO:0000313" key="1">
    <source>
        <dbReference type="EMBL" id="TSH92029.1"/>
    </source>
</evidence>
<sequence>MSAPAQPAGATAPLIGLIVPPAHGRVPPDGTVLFPQLRFIARGLGLTSVTPAGYDGVIDTVLDHARALRDAGAQAISLMGTSLSFYRGPAFNRELVTQMRAATGLPCTTMSDAIVAGLRALGARRVAVATGYVEEVNACLLRYLAEEGFEATVCRGLGVAGVEAMQSVGTPELVGLCREVHAAAPGSDAILLSCGGLMTLDVVPQVERELGVPVVASSPAGFWDVARLAGHASPTPERGALLAAV</sequence>
<dbReference type="InterPro" id="IPR026286">
    <property type="entry name" value="MaiA/AMDase"/>
</dbReference>
<proteinExistence type="predicted"/>
<protein>
    <submittedName>
        <fullName evidence="1">Arylmalonate decarboxylase</fullName>
    </submittedName>
</protein>
<dbReference type="PANTHER" id="PTHR40267">
    <property type="entry name" value="BLR3294 PROTEIN"/>
    <property type="match status" value="1"/>
</dbReference>
<dbReference type="RefSeq" id="WP_143949579.1">
    <property type="nucleotide sequence ID" value="NZ_BAABMB010000001.1"/>
</dbReference>
<dbReference type="Pfam" id="PF17645">
    <property type="entry name" value="Amdase"/>
    <property type="match status" value="1"/>
</dbReference>
<dbReference type="Proteomes" id="UP000318405">
    <property type="component" value="Unassembled WGS sequence"/>
</dbReference>
<dbReference type="SUPFAM" id="SSF51366">
    <property type="entry name" value="Ribulose-phoshate binding barrel"/>
    <property type="match status" value="1"/>
</dbReference>
<keyword evidence="2" id="KW-1185">Reference proteome</keyword>